<dbReference type="InterPro" id="IPR050563">
    <property type="entry name" value="4-hydroxybenzoyl-CoA_TE"/>
</dbReference>
<sequence>MQQHNGETFRISMRDIDLHGHVHNSVYLDYFEDAVVNAFRRYHLLPLFRPQSAGVAYHVKKCEATFHHPLTVDDEVMPLVAVEKLGNSSLVFSVQLLLADKSTLCAEGKLIWVCVNPRDHKPCPIPDETRAALRQHLPFTAASA</sequence>
<dbReference type="SUPFAM" id="SSF54637">
    <property type="entry name" value="Thioesterase/thiol ester dehydrase-isomerase"/>
    <property type="match status" value="1"/>
</dbReference>
<gene>
    <name evidence="3" type="ORF">EAIL5_2900</name>
</gene>
<dbReference type="AlphaFoldDB" id="E5B8B5"/>
<dbReference type="Pfam" id="PF13279">
    <property type="entry name" value="4HBT_2"/>
    <property type="match status" value="1"/>
</dbReference>
<evidence type="ECO:0000313" key="3">
    <source>
        <dbReference type="EMBL" id="CBX81720.1"/>
    </source>
</evidence>
<dbReference type="EMBL" id="FR719195">
    <property type="protein sequence ID" value="CBX81720.1"/>
    <property type="molecule type" value="Genomic_DNA"/>
</dbReference>
<keyword evidence="2 3" id="KW-0378">Hydrolase</keyword>
<evidence type="ECO:0000256" key="1">
    <source>
        <dbReference type="ARBA" id="ARBA00005953"/>
    </source>
</evidence>
<dbReference type="PANTHER" id="PTHR31793">
    <property type="entry name" value="4-HYDROXYBENZOYL-COA THIOESTERASE FAMILY MEMBER"/>
    <property type="match status" value="1"/>
</dbReference>
<dbReference type="InterPro" id="IPR029069">
    <property type="entry name" value="HotDog_dom_sf"/>
</dbReference>
<protein>
    <submittedName>
        <fullName evidence="3">Acyl-CoA thioester hydrolase ybgC</fullName>
        <ecNumber evidence="3">3.1.2.-</ecNumber>
    </submittedName>
</protein>
<name>E5B8B5_ERWAM</name>
<accession>E5B8B5</accession>
<reference evidence="3" key="1">
    <citation type="journal article" date="2011" name="J. Bacteriol.">
        <title>Genome Sequence of an Erwinia amylovora Strain with Pathogenicity Restricted to Rubus Plants.</title>
        <authorList>
            <person name="Powney R."/>
            <person name="Smits T.H."/>
            <person name="Sawbridge T."/>
            <person name="Frey B."/>
            <person name="Blom J."/>
            <person name="Frey J.E."/>
            <person name="Plummer K.M."/>
            <person name="Beer S.V."/>
            <person name="Luck J."/>
            <person name="Duffy B."/>
            <person name="Rodoni B."/>
        </authorList>
    </citation>
    <scope>NUCLEOTIDE SEQUENCE</scope>
    <source>
        <strain evidence="3">ATCC BAA-2158</strain>
    </source>
</reference>
<evidence type="ECO:0000256" key="2">
    <source>
        <dbReference type="ARBA" id="ARBA00022801"/>
    </source>
</evidence>
<proteinExistence type="inferred from homology"/>
<dbReference type="EC" id="3.1.2.-" evidence="3"/>
<dbReference type="Gene3D" id="3.10.129.10">
    <property type="entry name" value="Hotdog Thioesterase"/>
    <property type="match status" value="1"/>
</dbReference>
<comment type="similarity">
    <text evidence="1">Belongs to the 4-hydroxybenzoyl-CoA thioesterase family.</text>
</comment>
<dbReference type="PANTHER" id="PTHR31793:SF27">
    <property type="entry name" value="NOVEL THIOESTERASE SUPERFAMILY DOMAIN AND SAPOSIN A-TYPE DOMAIN CONTAINING PROTEIN (0610012H03RIK)"/>
    <property type="match status" value="1"/>
</dbReference>
<dbReference type="GO" id="GO:0047617">
    <property type="term" value="F:fatty acyl-CoA hydrolase activity"/>
    <property type="evidence" value="ECO:0007669"/>
    <property type="project" value="TreeGrafter"/>
</dbReference>
<organism evidence="3">
    <name type="scientific">Erwinia amylovora ATCC BAA-2158</name>
    <dbReference type="NCBI Taxonomy" id="889211"/>
    <lineage>
        <taxon>Bacteria</taxon>
        <taxon>Pseudomonadati</taxon>
        <taxon>Pseudomonadota</taxon>
        <taxon>Gammaproteobacteria</taxon>
        <taxon>Enterobacterales</taxon>
        <taxon>Erwiniaceae</taxon>
        <taxon>Erwinia</taxon>
    </lineage>
</organism>
<dbReference type="CDD" id="cd00586">
    <property type="entry name" value="4HBT"/>
    <property type="match status" value="1"/>
</dbReference>